<organism evidence="2 3">
    <name type="scientific">Claveliimonas bilis</name>
    <dbReference type="NCBI Taxonomy" id="3028070"/>
    <lineage>
        <taxon>Bacteria</taxon>
        <taxon>Bacillati</taxon>
        <taxon>Bacillota</taxon>
        <taxon>Clostridia</taxon>
        <taxon>Lachnospirales</taxon>
        <taxon>Lachnospiraceae</taxon>
        <taxon>Claveliimonas</taxon>
    </lineage>
</organism>
<dbReference type="Gene3D" id="1.10.10.10">
    <property type="entry name" value="Winged helix-like DNA-binding domain superfamily/Winged helix DNA-binding domain"/>
    <property type="match status" value="1"/>
</dbReference>
<reference evidence="3" key="1">
    <citation type="journal article" date="2023" name="Int. J. Syst. Evol. Microbiol.">
        <title>Claveliimonas bilis gen. nov., sp. nov., deoxycholic acid-producing bacteria isolated from human faeces, and reclassification of Sellimonas monacensis Zenner et al. 2021 as Claveliimonas monacensis comb. nov.</title>
        <authorList>
            <person name="Hisatomi A."/>
            <person name="Kastawa N.W.E.P.G."/>
            <person name="Song I."/>
            <person name="Ohkuma M."/>
            <person name="Fukiya S."/>
            <person name="Sakamoto M."/>
        </authorList>
    </citation>
    <scope>NUCLEOTIDE SEQUENCE [LARGE SCALE GENOMIC DNA]</scope>
    <source>
        <strain evidence="3">12BBH14</strain>
    </source>
</reference>
<dbReference type="EMBL" id="AP027742">
    <property type="protein sequence ID" value="BDZ78696.1"/>
    <property type="molecule type" value="Genomic_DNA"/>
</dbReference>
<evidence type="ECO:0000313" key="2">
    <source>
        <dbReference type="EMBL" id="BDZ78696.1"/>
    </source>
</evidence>
<dbReference type="InterPro" id="IPR036390">
    <property type="entry name" value="WH_DNA-bd_sf"/>
</dbReference>
<dbReference type="InterPro" id="IPR039422">
    <property type="entry name" value="MarR/SlyA-like"/>
</dbReference>
<dbReference type="InterPro" id="IPR000835">
    <property type="entry name" value="HTH_MarR-typ"/>
</dbReference>
<proteinExistence type="predicted"/>
<gene>
    <name evidence="2" type="ORF">Lac1_28790</name>
</gene>
<evidence type="ECO:0000313" key="3">
    <source>
        <dbReference type="Proteomes" id="UP001305815"/>
    </source>
</evidence>
<dbReference type="InterPro" id="IPR036388">
    <property type="entry name" value="WH-like_DNA-bd_sf"/>
</dbReference>
<dbReference type="Proteomes" id="UP001305815">
    <property type="component" value="Chromosome"/>
</dbReference>
<keyword evidence="3" id="KW-1185">Reference proteome</keyword>
<dbReference type="PROSITE" id="PS50995">
    <property type="entry name" value="HTH_MARR_2"/>
    <property type="match status" value="1"/>
</dbReference>
<feature type="domain" description="HTH marR-type" evidence="1">
    <location>
        <begin position="1"/>
        <end position="144"/>
    </location>
</feature>
<name>A0ABM8I811_9FIRM</name>
<protein>
    <recommendedName>
        <fullName evidence="1">HTH marR-type domain-containing protein</fullName>
    </recommendedName>
</protein>
<dbReference type="SUPFAM" id="SSF46785">
    <property type="entry name" value="Winged helix' DNA-binding domain"/>
    <property type="match status" value="1"/>
</dbReference>
<dbReference type="PANTHER" id="PTHR33164:SF89">
    <property type="entry name" value="MARR FAMILY REGULATORY PROTEIN"/>
    <property type="match status" value="1"/>
</dbReference>
<evidence type="ECO:0000259" key="1">
    <source>
        <dbReference type="PROSITE" id="PS50995"/>
    </source>
</evidence>
<sequence length="147" mass="17128">MEQLFRKQQKDFSSVWSHTNILYQKWAEHMRISYAAFMTLYGLDVRGSMTQKNICDFCGFTKQTVNGVVHDFVKQGYVSLEAGRRDRREKLVVFTEKGEAYAKKLLASLYQAEQYVFSTIGDEKISQMIDTIDAFNTLLEKRLEEAK</sequence>
<dbReference type="RefSeq" id="WP_316265765.1">
    <property type="nucleotide sequence ID" value="NZ_AP027742.1"/>
</dbReference>
<dbReference type="Pfam" id="PF12802">
    <property type="entry name" value="MarR_2"/>
    <property type="match status" value="1"/>
</dbReference>
<dbReference type="PANTHER" id="PTHR33164">
    <property type="entry name" value="TRANSCRIPTIONAL REGULATOR, MARR FAMILY"/>
    <property type="match status" value="1"/>
</dbReference>
<dbReference type="SMART" id="SM00347">
    <property type="entry name" value="HTH_MARR"/>
    <property type="match status" value="1"/>
</dbReference>
<accession>A0ABM8I811</accession>